<dbReference type="InterPro" id="IPR019775">
    <property type="entry name" value="WD40_repeat_CS"/>
</dbReference>
<keyword evidence="2" id="KW-0677">Repeat</keyword>
<dbReference type="InterPro" id="IPR036322">
    <property type="entry name" value="WD40_repeat_dom_sf"/>
</dbReference>
<dbReference type="PROSITE" id="PS50294">
    <property type="entry name" value="WD_REPEATS_REGION"/>
    <property type="match status" value="2"/>
</dbReference>
<dbReference type="EMBL" id="AGBW02002516">
    <property type="protein sequence ID" value="OWR55637.1"/>
    <property type="molecule type" value="Genomic_DNA"/>
</dbReference>
<evidence type="ECO:0000256" key="2">
    <source>
        <dbReference type="ARBA" id="ARBA00022737"/>
    </source>
</evidence>
<dbReference type="Proteomes" id="UP000007151">
    <property type="component" value="Unassembled WGS sequence"/>
</dbReference>
<dbReference type="STRING" id="278856.A0A212FPI0"/>
<dbReference type="Pfam" id="PF00400">
    <property type="entry name" value="WD40"/>
    <property type="match status" value="2"/>
</dbReference>
<evidence type="ECO:0000256" key="4">
    <source>
        <dbReference type="PROSITE-ProRule" id="PRU00221"/>
    </source>
</evidence>
<evidence type="ECO:0000256" key="1">
    <source>
        <dbReference type="ARBA" id="ARBA00022574"/>
    </source>
</evidence>
<dbReference type="GO" id="GO:0030864">
    <property type="term" value="C:cortical actin cytoskeleton"/>
    <property type="evidence" value="ECO:0007669"/>
    <property type="project" value="TreeGrafter"/>
</dbReference>
<dbReference type="SMART" id="SM00320">
    <property type="entry name" value="WD40"/>
    <property type="match status" value="2"/>
</dbReference>
<dbReference type="InParanoid" id="A0A212FPI0"/>
<comment type="caution">
    <text evidence="5">The sequence shown here is derived from an EMBL/GenBank/DDBJ whole genome shotgun (WGS) entry which is preliminary data.</text>
</comment>
<dbReference type="PANTHER" id="PTHR19856:SF0">
    <property type="entry name" value="WD REPEAT-CONTAINING PROTEIN 1"/>
    <property type="match status" value="1"/>
</dbReference>
<dbReference type="GO" id="GO:0030042">
    <property type="term" value="P:actin filament depolymerization"/>
    <property type="evidence" value="ECO:0007669"/>
    <property type="project" value="TreeGrafter"/>
</dbReference>
<dbReference type="GO" id="GO:0040011">
    <property type="term" value="P:locomotion"/>
    <property type="evidence" value="ECO:0007669"/>
    <property type="project" value="TreeGrafter"/>
</dbReference>
<keyword evidence="6" id="KW-1185">Reference proteome</keyword>
<dbReference type="InterPro" id="IPR001680">
    <property type="entry name" value="WD40_rpt"/>
</dbReference>
<evidence type="ECO:0000313" key="6">
    <source>
        <dbReference type="Proteomes" id="UP000007151"/>
    </source>
</evidence>
<keyword evidence="1 4" id="KW-0853">WD repeat</keyword>
<comment type="similarity">
    <text evidence="3">Belongs to the WD repeat AIP1 family.</text>
</comment>
<dbReference type="KEGG" id="dpl:KGM_208363B"/>
<dbReference type="AlphaFoldDB" id="A0A212FPI0"/>
<evidence type="ECO:0000313" key="5">
    <source>
        <dbReference type="EMBL" id="OWR55637.1"/>
    </source>
</evidence>
<accession>A0A212FPI0</accession>
<feature type="non-terminal residue" evidence="5">
    <location>
        <position position="1"/>
    </location>
</feature>
<dbReference type="PROSITE" id="PS00678">
    <property type="entry name" value="WD_REPEATS_1"/>
    <property type="match status" value="1"/>
</dbReference>
<sequence>IGSPAHKGGVYCISWSADGKQLLSCSGDKTCAIWDVETRERTVTFNMGNAVENQQVSCLWQRDHIITISLSGDITYLDPSNPEKPVRVVTGHNKPITCLALHGTSLFTASHDGVVTRWNVNTGN</sequence>
<name>A0A212FPI0_DANPL</name>
<reference evidence="5 6" key="1">
    <citation type="journal article" date="2011" name="Cell">
        <title>The monarch butterfly genome yields insights into long-distance migration.</title>
        <authorList>
            <person name="Zhan S."/>
            <person name="Merlin C."/>
            <person name="Boore J.L."/>
            <person name="Reppert S.M."/>
        </authorList>
    </citation>
    <scope>NUCLEOTIDE SEQUENCE [LARGE SCALE GENOMIC DNA]</scope>
    <source>
        <strain evidence="5">F-2</strain>
    </source>
</reference>
<protein>
    <submittedName>
        <fullName evidence="5">Actin-interacting protein 1</fullName>
    </submittedName>
</protein>
<feature type="repeat" description="WD" evidence="4">
    <location>
        <begin position="3"/>
        <end position="44"/>
    </location>
</feature>
<dbReference type="GO" id="GO:0045214">
    <property type="term" value="P:sarcomere organization"/>
    <property type="evidence" value="ECO:0007669"/>
    <property type="project" value="TreeGrafter"/>
</dbReference>
<dbReference type="InterPro" id="IPR015943">
    <property type="entry name" value="WD40/YVTN_repeat-like_dom_sf"/>
</dbReference>
<proteinExistence type="inferred from homology"/>
<dbReference type="Gene3D" id="2.130.10.10">
    <property type="entry name" value="YVTN repeat-like/Quinoprotein amine dehydrogenase"/>
    <property type="match status" value="2"/>
</dbReference>
<gene>
    <name evidence="5" type="ORF">KGM_208363B</name>
</gene>
<dbReference type="PROSITE" id="PS50082">
    <property type="entry name" value="WD_REPEATS_2"/>
    <property type="match status" value="2"/>
</dbReference>
<dbReference type="GO" id="GO:0051015">
    <property type="term" value="F:actin filament binding"/>
    <property type="evidence" value="ECO:0007669"/>
    <property type="project" value="TreeGrafter"/>
</dbReference>
<organism evidence="5 6">
    <name type="scientific">Danaus plexippus plexippus</name>
    <dbReference type="NCBI Taxonomy" id="278856"/>
    <lineage>
        <taxon>Eukaryota</taxon>
        <taxon>Metazoa</taxon>
        <taxon>Ecdysozoa</taxon>
        <taxon>Arthropoda</taxon>
        <taxon>Hexapoda</taxon>
        <taxon>Insecta</taxon>
        <taxon>Pterygota</taxon>
        <taxon>Neoptera</taxon>
        <taxon>Endopterygota</taxon>
        <taxon>Lepidoptera</taxon>
        <taxon>Glossata</taxon>
        <taxon>Ditrysia</taxon>
        <taxon>Papilionoidea</taxon>
        <taxon>Nymphalidae</taxon>
        <taxon>Danainae</taxon>
        <taxon>Danaini</taxon>
        <taxon>Danaina</taxon>
        <taxon>Danaus</taxon>
        <taxon>Danaus</taxon>
    </lineage>
</organism>
<dbReference type="SUPFAM" id="SSF50978">
    <property type="entry name" value="WD40 repeat-like"/>
    <property type="match status" value="1"/>
</dbReference>
<feature type="repeat" description="WD" evidence="4">
    <location>
        <begin position="89"/>
        <end position="124"/>
    </location>
</feature>
<evidence type="ECO:0000256" key="3">
    <source>
        <dbReference type="ARBA" id="ARBA00038366"/>
    </source>
</evidence>
<dbReference type="PANTHER" id="PTHR19856">
    <property type="entry name" value="WD-REPEATCONTAINING PROTEIN WDR1"/>
    <property type="match status" value="1"/>
</dbReference>